<name>A0ABS5LJ11_9BACI</name>
<dbReference type="PANTHER" id="PTHR33392">
    <property type="entry name" value="POLYISOPRENYL-TEICHOIC ACID--PEPTIDOGLYCAN TEICHOIC ACID TRANSFERASE TAGU"/>
    <property type="match status" value="1"/>
</dbReference>
<evidence type="ECO:0000256" key="4">
    <source>
        <dbReference type="ARBA" id="ARBA00022989"/>
    </source>
</evidence>
<protein>
    <submittedName>
        <fullName evidence="7">LytR family transcriptional regulator</fullName>
    </submittedName>
</protein>
<evidence type="ECO:0000313" key="7">
    <source>
        <dbReference type="EMBL" id="MBS2970750.1"/>
    </source>
</evidence>
<comment type="similarity">
    <text evidence="1">Belongs to the LytR/CpsA/Psr (LCP) family.</text>
</comment>
<keyword evidence="2 5" id="KW-0812">Transmembrane</keyword>
<dbReference type="Proteomes" id="UP000682403">
    <property type="component" value="Unassembled WGS sequence"/>
</dbReference>
<keyword evidence="4 5" id="KW-1133">Transmembrane helix</keyword>
<keyword evidence="3" id="KW-0735">Signal-anchor</keyword>
<dbReference type="InterPro" id="IPR004474">
    <property type="entry name" value="LytR_CpsA_psr"/>
</dbReference>
<dbReference type="NCBIfam" id="NF006897">
    <property type="entry name" value="PRK09379.1"/>
    <property type="match status" value="1"/>
</dbReference>
<dbReference type="Gene3D" id="3.40.630.190">
    <property type="entry name" value="LCP protein"/>
    <property type="match status" value="1"/>
</dbReference>
<dbReference type="EMBL" id="JAGVRK010000001">
    <property type="protein sequence ID" value="MBS2970750.1"/>
    <property type="molecule type" value="Genomic_DNA"/>
</dbReference>
<dbReference type="NCBIfam" id="TIGR00350">
    <property type="entry name" value="lytR_cpsA_psr"/>
    <property type="match status" value="1"/>
</dbReference>
<proteinExistence type="inferred from homology"/>
<sequence>MNGTREKSLRAKKQNKKRKTWLWVTLSIIGVLLLGAGLYAGYLVKRTNDTVANIQEEVKIEKTKPVVNLEKKDPISILLMGVDERKGDSGRSDSLIYMTVNPNKKEMHMVSIPRDTRTEIVGNNTTDKINHAYAFGGTSMAIATVQKFLGVDVDYFVKVNMESFKQIVDTVGGIEINNHLAFTYEKETFEKGPITLNGEQALKYSRMRYEDPDGDFGRQLRQRKVIEAVIAKGANVQSITKFGDMLSVVENNVKTNLSFDNMWDMVSNYRDASSKMVQHSIEGKDTKIDGVYYLEVPEEARTALTKELQESLDITPSTASSN</sequence>
<evidence type="ECO:0000256" key="3">
    <source>
        <dbReference type="ARBA" id="ARBA00022968"/>
    </source>
</evidence>
<reference evidence="7 8" key="1">
    <citation type="submission" date="2021-04" db="EMBL/GenBank/DDBJ databases">
        <title>Metabacillus sp. strain KIGAM252 whole genome sequence.</title>
        <authorList>
            <person name="Seo M.-J."/>
            <person name="Cho E.-S."/>
            <person name="Hwang C.Y."/>
            <person name="Yoon D.J."/>
        </authorList>
    </citation>
    <scope>NUCLEOTIDE SEQUENCE [LARGE SCALE GENOMIC DNA]</scope>
    <source>
        <strain evidence="7 8">KIGAM252</strain>
    </source>
</reference>
<evidence type="ECO:0000256" key="1">
    <source>
        <dbReference type="ARBA" id="ARBA00006068"/>
    </source>
</evidence>
<evidence type="ECO:0000259" key="6">
    <source>
        <dbReference type="Pfam" id="PF03816"/>
    </source>
</evidence>
<organism evidence="7 8">
    <name type="scientific">Metabacillus flavus</name>
    <dbReference type="NCBI Taxonomy" id="2823519"/>
    <lineage>
        <taxon>Bacteria</taxon>
        <taxon>Bacillati</taxon>
        <taxon>Bacillota</taxon>
        <taxon>Bacilli</taxon>
        <taxon>Bacillales</taxon>
        <taxon>Bacillaceae</taxon>
        <taxon>Metabacillus</taxon>
    </lineage>
</organism>
<accession>A0ABS5LJ11</accession>
<keyword evidence="5" id="KW-0472">Membrane</keyword>
<gene>
    <name evidence="7" type="ORF">J9317_18560</name>
</gene>
<evidence type="ECO:0000256" key="5">
    <source>
        <dbReference type="SAM" id="Phobius"/>
    </source>
</evidence>
<evidence type="ECO:0000313" key="8">
    <source>
        <dbReference type="Proteomes" id="UP000682403"/>
    </source>
</evidence>
<feature type="domain" description="Cell envelope-related transcriptional attenuator" evidence="6">
    <location>
        <begin position="91"/>
        <end position="233"/>
    </location>
</feature>
<dbReference type="InterPro" id="IPR050922">
    <property type="entry name" value="LytR/CpsA/Psr_CW_biosynth"/>
</dbReference>
<feature type="transmembrane region" description="Helical" evidence="5">
    <location>
        <begin position="21"/>
        <end position="44"/>
    </location>
</feature>
<comment type="caution">
    <text evidence="7">The sequence shown here is derived from an EMBL/GenBank/DDBJ whole genome shotgun (WGS) entry which is preliminary data.</text>
</comment>
<evidence type="ECO:0000256" key="2">
    <source>
        <dbReference type="ARBA" id="ARBA00022692"/>
    </source>
</evidence>
<dbReference type="Pfam" id="PF03816">
    <property type="entry name" value="LytR_cpsA_psr"/>
    <property type="match status" value="1"/>
</dbReference>
<dbReference type="PANTHER" id="PTHR33392:SF6">
    <property type="entry name" value="POLYISOPRENYL-TEICHOIC ACID--PEPTIDOGLYCAN TEICHOIC ACID TRANSFERASE TAGU"/>
    <property type="match status" value="1"/>
</dbReference>
<keyword evidence="8" id="KW-1185">Reference proteome</keyword>